<evidence type="ECO:0000256" key="4">
    <source>
        <dbReference type="ARBA" id="ARBA00022448"/>
    </source>
</evidence>
<evidence type="ECO:0000256" key="3">
    <source>
        <dbReference type="ARBA" id="ARBA00017934"/>
    </source>
</evidence>
<dbReference type="CTD" id="6757595"/>
<keyword evidence="9" id="KW-1185">Reference proteome</keyword>
<evidence type="ECO:0000313" key="9">
    <source>
        <dbReference type="Proteomes" id="UP000009022"/>
    </source>
</evidence>
<dbReference type="HOGENOM" id="CLU_087657_0_0_1"/>
<proteinExistence type="inferred from homology"/>
<dbReference type="GO" id="GO:0016236">
    <property type="term" value="P:macroautophagy"/>
    <property type="evidence" value="ECO:0007669"/>
    <property type="project" value="UniProtKB-ARBA"/>
</dbReference>
<dbReference type="Gene3D" id="1.10.10.10">
    <property type="entry name" value="Winged helix-like DNA-binding domain superfamily/Winged helix DNA-binding domain"/>
    <property type="match status" value="1"/>
</dbReference>
<evidence type="ECO:0000256" key="1">
    <source>
        <dbReference type="ARBA" id="ARBA00004496"/>
    </source>
</evidence>
<dbReference type="GO" id="GO:0042803">
    <property type="term" value="F:protein homodimerization activity"/>
    <property type="evidence" value="ECO:0000318"/>
    <property type="project" value="GO_Central"/>
</dbReference>
<organism evidence="8 9">
    <name type="scientific">Trichoplax adhaerens</name>
    <name type="common">Trichoplax reptans</name>
    <dbReference type="NCBI Taxonomy" id="10228"/>
    <lineage>
        <taxon>Eukaryota</taxon>
        <taxon>Metazoa</taxon>
        <taxon>Placozoa</taxon>
        <taxon>Uniplacotomia</taxon>
        <taxon>Trichoplacea</taxon>
        <taxon>Trichoplacidae</taxon>
        <taxon>Trichoplax</taxon>
    </lineage>
</organism>
<dbReference type="InterPro" id="IPR036390">
    <property type="entry name" value="WH_DNA-bd_sf"/>
</dbReference>
<evidence type="ECO:0000256" key="5">
    <source>
        <dbReference type="ARBA" id="ARBA00022490"/>
    </source>
</evidence>
<evidence type="ECO:0000256" key="6">
    <source>
        <dbReference type="ARBA" id="ARBA00022927"/>
    </source>
</evidence>
<accession>B3S871</accession>
<dbReference type="PANTHER" id="PTHR13149">
    <property type="entry name" value="VACUOLAR PROTEIN SORTING-ASSOCIATED PROTEIN VPS25"/>
    <property type="match status" value="1"/>
</dbReference>
<comment type="similarity">
    <text evidence="2">Belongs to the VPS25 family.</text>
</comment>
<evidence type="ECO:0000256" key="2">
    <source>
        <dbReference type="ARBA" id="ARBA00009674"/>
    </source>
</evidence>
<dbReference type="RefSeq" id="XP_002116476.1">
    <property type="nucleotide sequence ID" value="XM_002116440.1"/>
</dbReference>
<dbReference type="GO" id="GO:0043328">
    <property type="term" value="P:protein transport to vacuole involved in ubiquitin-dependent protein catabolic process via the multivesicular body sorting pathway"/>
    <property type="evidence" value="ECO:0000318"/>
    <property type="project" value="GO_Central"/>
</dbReference>
<dbReference type="GO" id="GO:0000814">
    <property type="term" value="C:ESCRT II complex"/>
    <property type="evidence" value="ECO:0000318"/>
    <property type="project" value="GO_Central"/>
</dbReference>
<dbReference type="PANTHER" id="PTHR13149:SF0">
    <property type="entry name" value="VACUOLAR PROTEIN-SORTING-ASSOCIATED PROTEIN 25"/>
    <property type="match status" value="1"/>
</dbReference>
<dbReference type="InterPro" id="IPR014041">
    <property type="entry name" value="ESCRT-II_cplx_Vps25-sub_N"/>
</dbReference>
<gene>
    <name evidence="8" type="ORF">TRIADDRAFT_30973</name>
</gene>
<dbReference type="FunFam" id="1.10.10.10:FF:000141">
    <property type="entry name" value="vacuolar protein-sorting-associated protein 25"/>
    <property type="match status" value="1"/>
</dbReference>
<dbReference type="FunCoup" id="B3S871">
    <property type="interactions" value="1787"/>
</dbReference>
<protein>
    <recommendedName>
        <fullName evidence="3">Vacuolar protein-sorting-associated protein 25</fullName>
    </recommendedName>
    <alternativeName>
        <fullName evidence="7">ESCRT-II complex subunit VPS25</fullName>
    </alternativeName>
</protein>
<dbReference type="Pfam" id="PF05871">
    <property type="entry name" value="ESCRT-II"/>
    <property type="match status" value="1"/>
</dbReference>
<dbReference type="STRING" id="10228.B3S871"/>
<comment type="subcellular location">
    <subcellularLocation>
        <location evidence="1">Cytoplasm</location>
    </subcellularLocation>
</comment>
<evidence type="ECO:0000313" key="8">
    <source>
        <dbReference type="EMBL" id="EDV21146.1"/>
    </source>
</evidence>
<dbReference type="InterPro" id="IPR008570">
    <property type="entry name" value="ESCRT-II_cplx_Vps25-sub"/>
</dbReference>
<dbReference type="eggNOG" id="KOG4068">
    <property type="taxonomic scope" value="Eukaryota"/>
</dbReference>
<dbReference type="GO" id="GO:0005198">
    <property type="term" value="F:structural molecule activity"/>
    <property type="evidence" value="ECO:0000318"/>
    <property type="project" value="GO_Central"/>
</dbReference>
<dbReference type="InParanoid" id="B3S871"/>
<keyword evidence="5" id="KW-0963">Cytoplasm</keyword>
<dbReference type="SUPFAM" id="SSF46785">
    <property type="entry name" value="Winged helix' DNA-binding domain"/>
    <property type="match status" value="2"/>
</dbReference>
<dbReference type="OrthoDB" id="245150at2759"/>
<dbReference type="KEGG" id="tad:TRIADDRAFT_30973"/>
<evidence type="ECO:0000256" key="7">
    <source>
        <dbReference type="ARBA" id="ARBA00030094"/>
    </source>
</evidence>
<dbReference type="EMBL" id="DS985255">
    <property type="protein sequence ID" value="EDV21146.1"/>
    <property type="molecule type" value="Genomic_DNA"/>
</dbReference>
<keyword evidence="6" id="KW-0653">Protein transport</keyword>
<dbReference type="PhylomeDB" id="B3S871"/>
<name>B3S871_TRIAD</name>
<dbReference type="Proteomes" id="UP000009022">
    <property type="component" value="Unassembled WGS sequence"/>
</dbReference>
<dbReference type="InterPro" id="IPR036388">
    <property type="entry name" value="WH-like_DNA-bd_sf"/>
</dbReference>
<keyword evidence="4" id="KW-0813">Transport</keyword>
<dbReference type="Gene3D" id="1.10.10.570">
    <property type="entry name" value="Winged helix' DNA-binding domain. Chain C. Domain 1"/>
    <property type="match status" value="1"/>
</dbReference>
<dbReference type="GeneID" id="6757595"/>
<reference evidence="8 9" key="1">
    <citation type="journal article" date="2008" name="Nature">
        <title>The Trichoplax genome and the nature of placozoans.</title>
        <authorList>
            <person name="Srivastava M."/>
            <person name="Begovic E."/>
            <person name="Chapman J."/>
            <person name="Putnam N.H."/>
            <person name="Hellsten U."/>
            <person name="Kawashima T."/>
            <person name="Kuo A."/>
            <person name="Mitros T."/>
            <person name="Salamov A."/>
            <person name="Carpenter M.L."/>
            <person name="Signorovitch A.Y."/>
            <person name="Moreno M.A."/>
            <person name="Kamm K."/>
            <person name="Grimwood J."/>
            <person name="Schmutz J."/>
            <person name="Shapiro H."/>
            <person name="Grigoriev I.V."/>
            <person name="Buss L.W."/>
            <person name="Schierwater B."/>
            <person name="Dellaporta S.L."/>
            <person name="Rokhsar D.S."/>
        </authorList>
    </citation>
    <scope>NUCLEOTIDE SEQUENCE [LARGE SCALE GENOMIC DNA]</scope>
    <source>
        <strain evidence="8 9">Grell-BS-1999</strain>
    </source>
</reference>
<dbReference type="AlphaFoldDB" id="B3S871"/>
<dbReference type="FunFam" id="1.10.10.570:FF:000001">
    <property type="entry name" value="vacuolar protein-sorting-associated protein 25"/>
    <property type="match status" value="1"/>
</dbReference>
<sequence>MTTAKQLANFQWPWQYDFPPFFTIQPNVETQTKQIQAWCELVLDYQKHIKSYAIDVQESLSSPLFHNAKIKRKLPIDGVYLVLNALKDKGLLEWQDKKMSRALLMWRSAEEWAKLIFNWAERSGMTNTVCTLYELQLGNDVKKEEFYEIETWVLKRALRVLEKKGKAVMFDIQPNDNDNSGGVKFLS</sequence>
<dbReference type="OMA" id="TRCLIMW"/>